<evidence type="ECO:0000313" key="4">
    <source>
        <dbReference type="Proteomes" id="UP001382455"/>
    </source>
</evidence>
<feature type="repeat" description="TPR" evidence="1">
    <location>
        <begin position="189"/>
        <end position="222"/>
    </location>
</feature>
<accession>A0ABU8EYF0</accession>
<keyword evidence="4" id="KW-1185">Reference proteome</keyword>
<dbReference type="InterPro" id="IPR019734">
    <property type="entry name" value="TPR_rpt"/>
</dbReference>
<dbReference type="InterPro" id="IPR011990">
    <property type="entry name" value="TPR-like_helical_dom_sf"/>
</dbReference>
<dbReference type="SMART" id="SM00028">
    <property type="entry name" value="TPR"/>
    <property type="match status" value="2"/>
</dbReference>
<evidence type="ECO:0000313" key="3">
    <source>
        <dbReference type="EMBL" id="MEI4552009.1"/>
    </source>
</evidence>
<dbReference type="EMBL" id="JBAWKS010000002">
    <property type="protein sequence ID" value="MEI4552009.1"/>
    <property type="molecule type" value="Genomic_DNA"/>
</dbReference>
<dbReference type="Gene3D" id="1.25.40.10">
    <property type="entry name" value="Tetratricopeptide repeat domain"/>
    <property type="match status" value="1"/>
</dbReference>
<keyword evidence="1" id="KW-0802">TPR repeat</keyword>
<feature type="signal peptide" evidence="2">
    <location>
        <begin position="1"/>
        <end position="25"/>
    </location>
</feature>
<gene>
    <name evidence="3" type="ORF">WAE96_20195</name>
</gene>
<keyword evidence="2" id="KW-0732">Signal</keyword>
<comment type="caution">
    <text evidence="3">The sequence shown here is derived from an EMBL/GenBank/DDBJ whole genome shotgun (WGS) entry which is preliminary data.</text>
</comment>
<dbReference type="SUPFAM" id="SSF48452">
    <property type="entry name" value="TPR-like"/>
    <property type="match status" value="1"/>
</dbReference>
<sequence>MYLITKNIYALLIATATFTANYASADQTTIDKIELASQQNNVAQLTQIANTAKGYDAALVNYRLAIAHNIIGERDKAITLLDSAQMILTDDKLSEDETEVNALLAQVYGYRISIKPITGMYYGIKSSNALASASESDETNPRVHLIKGIIAYNTPNIFGGSKQQALKSLNTSINHYQNDDNLGYQWGQAEALVWRGLTHLALNDVQSALDDWQASLDIAPNYTWPQMLISNNQG</sequence>
<dbReference type="Proteomes" id="UP001382455">
    <property type="component" value="Unassembled WGS sequence"/>
</dbReference>
<organism evidence="3 4">
    <name type="scientific">Pseudoalteromonas spongiae</name>
    <dbReference type="NCBI Taxonomy" id="298657"/>
    <lineage>
        <taxon>Bacteria</taxon>
        <taxon>Pseudomonadati</taxon>
        <taxon>Pseudomonadota</taxon>
        <taxon>Gammaproteobacteria</taxon>
        <taxon>Alteromonadales</taxon>
        <taxon>Pseudoalteromonadaceae</taxon>
        <taxon>Pseudoalteromonas</taxon>
    </lineage>
</organism>
<evidence type="ECO:0000256" key="1">
    <source>
        <dbReference type="PROSITE-ProRule" id="PRU00339"/>
    </source>
</evidence>
<feature type="chain" id="PRO_5045689004" evidence="2">
    <location>
        <begin position="26"/>
        <end position="234"/>
    </location>
</feature>
<evidence type="ECO:0000256" key="2">
    <source>
        <dbReference type="SAM" id="SignalP"/>
    </source>
</evidence>
<protein>
    <submittedName>
        <fullName evidence="3">Tetratricopeptide repeat protein</fullName>
    </submittedName>
</protein>
<dbReference type="PROSITE" id="PS50005">
    <property type="entry name" value="TPR"/>
    <property type="match status" value="1"/>
</dbReference>
<name>A0ABU8EYF0_9GAMM</name>
<proteinExistence type="predicted"/>
<dbReference type="RefSeq" id="WP_336436883.1">
    <property type="nucleotide sequence ID" value="NZ_JBAWKS010000002.1"/>
</dbReference>
<reference evidence="3 4" key="1">
    <citation type="submission" date="2023-12" db="EMBL/GenBank/DDBJ databases">
        <title>Friends and Foes: Symbiotic and Algicidal bacterial influence on Karenia brevis blooms.</title>
        <authorList>
            <person name="Fei C."/>
            <person name="Mohamed A.R."/>
            <person name="Booker A."/>
            <person name="Arshad M."/>
            <person name="Klass S."/>
            <person name="Ahn S."/>
            <person name="Gilbert P.M."/>
            <person name="Heil C.A."/>
            <person name="Martinez J.M."/>
            <person name="Amin S.A."/>
        </authorList>
    </citation>
    <scope>NUCLEOTIDE SEQUENCE [LARGE SCALE GENOMIC DNA]</scope>
    <source>
        <strain evidence="3 4">CE15</strain>
    </source>
</reference>